<evidence type="ECO:0000313" key="1">
    <source>
        <dbReference type="EMBL" id="GAG05344.1"/>
    </source>
</evidence>
<dbReference type="EMBL" id="BARS01029509">
    <property type="protein sequence ID" value="GAG05344.1"/>
    <property type="molecule type" value="Genomic_DNA"/>
</dbReference>
<proteinExistence type="predicted"/>
<dbReference type="AlphaFoldDB" id="X0UHV4"/>
<sequence>MNPTEKMEDLLRDAPWRKVGLKMPKVVSASNSRLYLKFLEIVTSDDNQGADHMGRQGISALVDYLEKNYDLIPKGDR</sequence>
<accession>X0UHV4</accession>
<name>X0UHV4_9ZZZZ</name>
<gene>
    <name evidence="1" type="ORF">S01H1_46116</name>
</gene>
<reference evidence="1" key="1">
    <citation type="journal article" date="2014" name="Front. Microbiol.">
        <title>High frequency of phylogenetically diverse reductive dehalogenase-homologous genes in deep subseafloor sedimentary metagenomes.</title>
        <authorList>
            <person name="Kawai M."/>
            <person name="Futagami T."/>
            <person name="Toyoda A."/>
            <person name="Takaki Y."/>
            <person name="Nishi S."/>
            <person name="Hori S."/>
            <person name="Arai W."/>
            <person name="Tsubouchi T."/>
            <person name="Morono Y."/>
            <person name="Uchiyama I."/>
            <person name="Ito T."/>
            <person name="Fujiyama A."/>
            <person name="Inagaki F."/>
            <person name="Takami H."/>
        </authorList>
    </citation>
    <scope>NUCLEOTIDE SEQUENCE</scope>
    <source>
        <strain evidence="1">Expedition CK06-06</strain>
    </source>
</reference>
<comment type="caution">
    <text evidence="1">The sequence shown here is derived from an EMBL/GenBank/DDBJ whole genome shotgun (WGS) entry which is preliminary data.</text>
</comment>
<protein>
    <submittedName>
        <fullName evidence="1">Uncharacterized protein</fullName>
    </submittedName>
</protein>
<organism evidence="1">
    <name type="scientific">marine sediment metagenome</name>
    <dbReference type="NCBI Taxonomy" id="412755"/>
    <lineage>
        <taxon>unclassified sequences</taxon>
        <taxon>metagenomes</taxon>
        <taxon>ecological metagenomes</taxon>
    </lineage>
</organism>